<organism evidence="2 3">
    <name type="scientific">Candidatus Thiodiazotropha taylori</name>
    <dbReference type="NCBI Taxonomy" id="2792791"/>
    <lineage>
        <taxon>Bacteria</taxon>
        <taxon>Pseudomonadati</taxon>
        <taxon>Pseudomonadota</taxon>
        <taxon>Gammaproteobacteria</taxon>
        <taxon>Chromatiales</taxon>
        <taxon>Sedimenticolaceae</taxon>
        <taxon>Candidatus Thiodiazotropha</taxon>
    </lineage>
</organism>
<dbReference type="Proteomes" id="UP000886667">
    <property type="component" value="Unassembled WGS sequence"/>
</dbReference>
<gene>
    <name evidence="2" type="ORF">JAZ07_20340</name>
</gene>
<name>A0A9E4N746_9GAMM</name>
<proteinExistence type="predicted"/>
<evidence type="ECO:0000256" key="1">
    <source>
        <dbReference type="SAM" id="Phobius"/>
    </source>
</evidence>
<reference evidence="2" key="1">
    <citation type="journal article" date="2021" name="Proc. Natl. Acad. Sci. U.S.A.">
        <title>Global biogeography of chemosynthetic symbionts reveals both localized and globally distributed symbiont groups. .</title>
        <authorList>
            <person name="Osvatic J.T."/>
            <person name="Wilkins L.G.E."/>
            <person name="Leibrecht L."/>
            <person name="Leray M."/>
            <person name="Zauner S."/>
            <person name="Polzin J."/>
            <person name="Camacho Y."/>
            <person name="Gros O."/>
            <person name="van Gils J.A."/>
            <person name="Eisen J.A."/>
            <person name="Petersen J.M."/>
            <person name="Yuen B."/>
        </authorList>
    </citation>
    <scope>NUCLEOTIDE SEQUENCE</scope>
    <source>
        <strain evidence="2">MAGclacostrist064TRANS</strain>
    </source>
</reference>
<feature type="transmembrane region" description="Helical" evidence="1">
    <location>
        <begin position="6"/>
        <end position="27"/>
    </location>
</feature>
<dbReference type="EMBL" id="JAEPCM010000768">
    <property type="protein sequence ID" value="MCG7948697.1"/>
    <property type="molecule type" value="Genomic_DNA"/>
</dbReference>
<sequence length="169" mass="19374">MSIEENIIGVAVGGLIGFLSAYGMEAIKRYWETKDRKERVQRLLVLLYEEVEQLAELLDIDLGILESNKLDSIIEFGRNTEEYDGKLKTTLDRLQKNRTIYESQANNLLELPGYLPNALVRFYSRLQVNCTKMHDAIINGNIEQLKKLRTLSLTEAESLKHDLKSAQSK</sequence>
<keyword evidence="1" id="KW-0812">Transmembrane</keyword>
<comment type="caution">
    <text evidence="2">The sequence shown here is derived from an EMBL/GenBank/DDBJ whole genome shotgun (WGS) entry which is preliminary data.</text>
</comment>
<accession>A0A9E4N746</accession>
<keyword evidence="1" id="KW-1133">Transmembrane helix</keyword>
<dbReference type="AlphaFoldDB" id="A0A9E4N746"/>
<protein>
    <submittedName>
        <fullName evidence="2">Uncharacterized protein</fullName>
    </submittedName>
</protein>
<keyword evidence="1" id="KW-0472">Membrane</keyword>
<evidence type="ECO:0000313" key="2">
    <source>
        <dbReference type="EMBL" id="MCG7948697.1"/>
    </source>
</evidence>
<evidence type="ECO:0000313" key="3">
    <source>
        <dbReference type="Proteomes" id="UP000886667"/>
    </source>
</evidence>